<dbReference type="GO" id="GO:0016787">
    <property type="term" value="F:hydrolase activity"/>
    <property type="evidence" value="ECO:0007669"/>
    <property type="project" value="UniProtKB-KW"/>
</dbReference>
<gene>
    <name evidence="2" type="ORF">L3081_24155</name>
</gene>
<dbReference type="EMBL" id="JAKKSL010000007">
    <property type="protein sequence ID" value="MCI2285922.1"/>
    <property type="molecule type" value="Genomic_DNA"/>
</dbReference>
<evidence type="ECO:0000256" key="1">
    <source>
        <dbReference type="SAM" id="Phobius"/>
    </source>
</evidence>
<keyword evidence="2" id="KW-0378">Hydrolase</keyword>
<keyword evidence="1" id="KW-0812">Transmembrane</keyword>
<dbReference type="Proteomes" id="UP001139646">
    <property type="component" value="Unassembled WGS sequence"/>
</dbReference>
<feature type="transmembrane region" description="Helical" evidence="1">
    <location>
        <begin position="28"/>
        <end position="45"/>
    </location>
</feature>
<dbReference type="RefSeq" id="WP_242288951.1">
    <property type="nucleotide sequence ID" value="NZ_JAKKSL010000007.1"/>
</dbReference>
<name>A0ABS9X6S2_9GAMM</name>
<accession>A0ABS9X6S2</accession>
<keyword evidence="1" id="KW-1133">Transmembrane helix</keyword>
<organism evidence="2 3">
    <name type="scientific">Colwellia maritima</name>
    <dbReference type="NCBI Taxonomy" id="2912588"/>
    <lineage>
        <taxon>Bacteria</taxon>
        <taxon>Pseudomonadati</taxon>
        <taxon>Pseudomonadota</taxon>
        <taxon>Gammaproteobacteria</taxon>
        <taxon>Alteromonadales</taxon>
        <taxon>Colwelliaceae</taxon>
        <taxon>Colwellia</taxon>
    </lineage>
</organism>
<evidence type="ECO:0000313" key="2">
    <source>
        <dbReference type="EMBL" id="MCI2285922.1"/>
    </source>
</evidence>
<dbReference type="Pfam" id="PF04307">
    <property type="entry name" value="YdjM"/>
    <property type="match status" value="1"/>
</dbReference>
<protein>
    <submittedName>
        <fullName evidence="2">Metal-dependent hydrolase</fullName>
    </submittedName>
</protein>
<feature type="transmembrane region" description="Helical" evidence="1">
    <location>
        <begin position="66"/>
        <end position="90"/>
    </location>
</feature>
<comment type="caution">
    <text evidence="2">The sequence shown here is derived from an EMBL/GenBank/DDBJ whole genome shotgun (WGS) entry which is preliminary data.</text>
</comment>
<keyword evidence="3" id="KW-1185">Reference proteome</keyword>
<proteinExistence type="predicted"/>
<sequence length="134" mass="14679">MMILGHLTVATAAFLVYVDVVTSGQWGLTLDVAIGWLLTMVGSLLPDLDHPDSTLGKRFKFISYPISALFGHRGITHSLIAVAGVSYAAYTFQSVVISWLAMGYLLHLFGGLFNTFRCAFALPFSKKLSRFNNC</sequence>
<dbReference type="InterPro" id="IPR007404">
    <property type="entry name" value="YdjM-like"/>
</dbReference>
<keyword evidence="1" id="KW-0472">Membrane</keyword>
<evidence type="ECO:0000313" key="3">
    <source>
        <dbReference type="Proteomes" id="UP001139646"/>
    </source>
</evidence>
<feature type="transmembrane region" description="Helical" evidence="1">
    <location>
        <begin position="96"/>
        <end position="120"/>
    </location>
</feature>
<dbReference type="PANTHER" id="PTHR35531">
    <property type="entry name" value="INNER MEMBRANE PROTEIN YBCI-RELATED"/>
    <property type="match status" value="1"/>
</dbReference>
<dbReference type="PANTHER" id="PTHR35531:SF1">
    <property type="entry name" value="INNER MEMBRANE PROTEIN YBCI-RELATED"/>
    <property type="match status" value="1"/>
</dbReference>
<reference evidence="2" key="1">
    <citation type="submission" date="2022-01" db="EMBL/GenBank/DDBJ databases">
        <title>Colwellia maritima, isolated from seawater.</title>
        <authorList>
            <person name="Kristyanto S."/>
            <person name="Jung J."/>
            <person name="Jeon C.O."/>
        </authorList>
    </citation>
    <scope>NUCLEOTIDE SEQUENCE</scope>
    <source>
        <strain evidence="2">MSW7</strain>
    </source>
</reference>